<feature type="domain" description="NodB homology" evidence="4">
    <location>
        <begin position="108"/>
        <end position="302"/>
    </location>
</feature>
<keyword evidence="8" id="KW-1185">Reference proteome</keyword>
<dbReference type="PROSITE" id="PS51677">
    <property type="entry name" value="NODB"/>
    <property type="match status" value="1"/>
</dbReference>
<dbReference type="Pfam" id="PF01522">
    <property type="entry name" value="Polysacc_deac_1"/>
    <property type="match status" value="1"/>
</dbReference>
<dbReference type="Gene3D" id="3.20.20.370">
    <property type="entry name" value="Glycoside hydrolase/deacetylase"/>
    <property type="match status" value="1"/>
</dbReference>
<dbReference type="InterPro" id="IPR002509">
    <property type="entry name" value="NODB_dom"/>
</dbReference>
<evidence type="ECO:0000256" key="1">
    <source>
        <dbReference type="ARBA" id="ARBA00004613"/>
    </source>
</evidence>
<dbReference type="AlphaFoldDB" id="A0A859DPI0"/>
<dbReference type="PANTHER" id="PTHR34216">
    <property type="match status" value="1"/>
</dbReference>
<dbReference type="SUPFAM" id="SSF88713">
    <property type="entry name" value="Glycoside hydrolase/deacetylase"/>
    <property type="match status" value="1"/>
</dbReference>
<dbReference type="GO" id="GO:0016810">
    <property type="term" value="F:hydrolase activity, acting on carbon-nitrogen (but not peptide) bonds"/>
    <property type="evidence" value="ECO:0007669"/>
    <property type="project" value="InterPro"/>
</dbReference>
<evidence type="ECO:0000313" key="5">
    <source>
        <dbReference type="EMBL" id="QKN23738.1"/>
    </source>
</evidence>
<feature type="chain" id="PRO_5044663965" evidence="3">
    <location>
        <begin position="24"/>
        <end position="302"/>
    </location>
</feature>
<reference evidence="6" key="2">
    <citation type="journal article" date="2021" name="Appl. Environ. Microbiol.">
        <title>Adaptability of a Caproate-Producing Bacterium Contributes to Its Dominance in an Anaerobic Fermentation System.</title>
        <authorList>
            <person name="Wang H."/>
            <person name="Gu Y."/>
            <person name="Zhou W."/>
            <person name="Zhao D."/>
            <person name="Qiao Z."/>
            <person name="Zheng J."/>
            <person name="Gao J."/>
            <person name="Chen X."/>
            <person name="Ren C."/>
            <person name="Xu Y."/>
        </authorList>
    </citation>
    <scope>NUCLEOTIDE SEQUENCE</scope>
    <source>
        <strain evidence="6">JNU-WLY1368</strain>
    </source>
</reference>
<organism evidence="5 7">
    <name type="scientific">Caproicibacterium lactatifermentans</name>
    <dbReference type="NCBI Taxonomy" id="2666138"/>
    <lineage>
        <taxon>Bacteria</taxon>
        <taxon>Bacillati</taxon>
        <taxon>Bacillota</taxon>
        <taxon>Clostridia</taxon>
        <taxon>Eubacteriales</taxon>
        <taxon>Oscillospiraceae</taxon>
        <taxon>Caproicibacterium</taxon>
    </lineage>
</organism>
<gene>
    <name evidence="5" type="ORF">GJQ69_04145</name>
    <name evidence="6" type="ORF">GKP14_00435</name>
</gene>
<dbReference type="GO" id="GO:0005975">
    <property type="term" value="P:carbohydrate metabolic process"/>
    <property type="evidence" value="ECO:0007669"/>
    <property type="project" value="InterPro"/>
</dbReference>
<evidence type="ECO:0000256" key="2">
    <source>
        <dbReference type="ARBA" id="ARBA00022729"/>
    </source>
</evidence>
<feature type="signal peptide" evidence="3">
    <location>
        <begin position="1"/>
        <end position="23"/>
    </location>
</feature>
<proteinExistence type="predicted"/>
<dbReference type="InterPro" id="IPR051398">
    <property type="entry name" value="Polysacch_Deacetylase"/>
</dbReference>
<protein>
    <submittedName>
        <fullName evidence="5">Polysaccharide deacetylase family protein</fullName>
    </submittedName>
</protein>
<reference evidence="7 8" key="1">
    <citation type="submission" date="2019-11" db="EMBL/GenBank/DDBJ databases">
        <authorList>
            <person name="Ren C."/>
            <person name="Wang H."/>
            <person name="Xu Y."/>
        </authorList>
    </citation>
    <scope>NUCLEOTIDE SEQUENCE [LARGE SCALE GENOMIC DNA]</scope>
    <source>
        <strain evidence="8">JNU-WLY1368</strain>
        <strain evidence="5 7">LBM 19010</strain>
    </source>
</reference>
<dbReference type="EMBL" id="CP046161">
    <property type="protein sequence ID" value="QKO29627.1"/>
    <property type="molecule type" value="Genomic_DNA"/>
</dbReference>
<dbReference type="EMBL" id="CP046051">
    <property type="protein sequence ID" value="QKN23738.1"/>
    <property type="molecule type" value="Genomic_DNA"/>
</dbReference>
<dbReference type="PROSITE" id="PS51257">
    <property type="entry name" value="PROKAR_LIPOPROTEIN"/>
    <property type="match status" value="1"/>
</dbReference>
<sequence length="302" mass="34384">MNFIRYRIHRAATTLVAVAVVLAAAGCLHTSGTVQTSAVPTKLTASGVQLPILMYHSMLPPSVLRGKYIVSPSLFEKDLQYLQKEKYTTVTMQNLLDYVHGKGDLPQKPIIISFDDGYYNNYKYAYPLLKKYHMKMIFSPIGICTEQYSKGDSDHWTYSHVTWKELDEMLKSGTTEVQNHTYNLHHDRKSGRLGVSKRRSESVADYQKMLRGDLSYMQDLMYQHTGVHMNTFVYPFGAMSEATGDVIRSLGFQATMTCTEHINVITRDPECLYGLGRYLRPPDITPEQFFAKKILPAGQKLK</sequence>
<accession>A0A859DPI0</accession>
<evidence type="ECO:0000313" key="7">
    <source>
        <dbReference type="Proteomes" id="UP000501316"/>
    </source>
</evidence>
<reference evidence="6" key="3">
    <citation type="journal article" date="2022" name="Int. J. Syst. Evol. Microbiol.">
        <title>Caproicibacterium lactatifermentans sp. nov., isolated from pit clay used for the production of Chinese strong aroma-type liquor.</title>
        <authorList>
            <person name="Wang H."/>
            <person name="Gu Y."/>
            <person name="Zhao D."/>
            <person name="Qiao Z."/>
            <person name="Zheng J."/>
            <person name="Gao J."/>
            <person name="Ren C."/>
            <person name="Xu Y."/>
        </authorList>
    </citation>
    <scope>NUCLEOTIDE SEQUENCE</scope>
    <source>
        <strain evidence="6">JNU-WLY1368</strain>
    </source>
</reference>
<dbReference type="GO" id="GO:0005576">
    <property type="term" value="C:extracellular region"/>
    <property type="evidence" value="ECO:0007669"/>
    <property type="project" value="UniProtKB-SubCell"/>
</dbReference>
<evidence type="ECO:0000313" key="8">
    <source>
        <dbReference type="Proteomes" id="UP000509623"/>
    </source>
</evidence>
<dbReference type="RefSeq" id="WP_086035933.1">
    <property type="nucleotide sequence ID" value="NZ_CP046051.1"/>
</dbReference>
<dbReference type="PANTHER" id="PTHR34216:SF3">
    <property type="entry name" value="POLY-BETA-1,6-N-ACETYL-D-GLUCOSAMINE N-DEACETYLASE"/>
    <property type="match status" value="1"/>
</dbReference>
<comment type="subcellular location">
    <subcellularLocation>
        <location evidence="1">Secreted</location>
    </subcellularLocation>
</comment>
<evidence type="ECO:0000313" key="6">
    <source>
        <dbReference type="EMBL" id="QKO29627.1"/>
    </source>
</evidence>
<evidence type="ECO:0000256" key="3">
    <source>
        <dbReference type="SAM" id="SignalP"/>
    </source>
</evidence>
<evidence type="ECO:0000259" key="4">
    <source>
        <dbReference type="PROSITE" id="PS51677"/>
    </source>
</evidence>
<name>A0A859DPI0_9FIRM</name>
<dbReference type="Proteomes" id="UP000501316">
    <property type="component" value="Chromosome"/>
</dbReference>
<keyword evidence="2 3" id="KW-0732">Signal</keyword>
<dbReference type="KEGG" id="clf:GJQ69_04145"/>
<dbReference type="InterPro" id="IPR011330">
    <property type="entry name" value="Glyco_hydro/deAcase_b/a-brl"/>
</dbReference>
<dbReference type="Proteomes" id="UP000509623">
    <property type="component" value="Chromosome"/>
</dbReference>